<dbReference type="EMBL" id="AJWJ01000022">
    <property type="protein sequence ID" value="KAF2077699.1"/>
    <property type="molecule type" value="Genomic_DNA"/>
</dbReference>
<feature type="compositionally biased region" description="Low complexity" evidence="1">
    <location>
        <begin position="80"/>
        <end position="105"/>
    </location>
</feature>
<keyword evidence="3" id="KW-1185">Reference proteome</keyword>
<name>A0A8J4VB04_9MYCE</name>
<gene>
    <name evidence="2" type="ORF">CYY_001016</name>
</gene>
<protein>
    <submittedName>
        <fullName evidence="2">Uncharacterized protein</fullName>
    </submittedName>
</protein>
<accession>A0A8J4VB04</accession>
<dbReference type="Proteomes" id="UP000695562">
    <property type="component" value="Unassembled WGS sequence"/>
</dbReference>
<feature type="compositionally biased region" description="Low complexity" evidence="1">
    <location>
        <begin position="121"/>
        <end position="148"/>
    </location>
</feature>
<reference evidence="2" key="1">
    <citation type="submission" date="2020-01" db="EMBL/GenBank/DDBJ databases">
        <title>Development of genomics and gene disruption for Polysphondylium violaceum indicates a role for the polyketide synthase stlB in stalk morphogenesis.</title>
        <authorList>
            <person name="Narita B."/>
            <person name="Kawabe Y."/>
            <person name="Kin K."/>
            <person name="Saito T."/>
            <person name="Gibbs R."/>
            <person name="Kuspa A."/>
            <person name="Muzny D."/>
            <person name="Queller D."/>
            <person name="Richards S."/>
            <person name="Strassman J."/>
            <person name="Sucgang R."/>
            <person name="Worley K."/>
            <person name="Schaap P."/>
        </authorList>
    </citation>
    <scope>NUCLEOTIDE SEQUENCE</scope>
    <source>
        <strain evidence="2">QSvi11</strain>
    </source>
</reference>
<feature type="region of interest" description="Disordered" evidence="1">
    <location>
        <begin position="52"/>
        <end position="150"/>
    </location>
</feature>
<dbReference type="OrthoDB" id="21047at2759"/>
<sequence length="317" mass="36695">MNISPTAPPTIGGYPTMHHPYQASHLYNQYQYIPNYQSAPPPPQSMQYVPPPPPPSHVNNHYTNTNTTNTTKPKAHHLRQQQQQQQYHMPNISNNNNNNINNTSSKHYVSKNKQQYHHHNNNNNINNVEGDLNNTTHNNSSTNNNNTPILPPPSSYYNGFVNINNNKKKFNNNNSNRKRSVSDSTSIISPVKAKSLETEPAFYKAVDRAMPELMKEYLGSNCVFSESNNNQPTIYTVLKEYLKDFSVHREEKSKLEYRDQKTRWQEMAEKLFTFTLKLSEFDITVHKPKLLELLNRAKKFHEIELEGIINNYLSILL</sequence>
<organism evidence="2 3">
    <name type="scientific">Polysphondylium violaceum</name>
    <dbReference type="NCBI Taxonomy" id="133409"/>
    <lineage>
        <taxon>Eukaryota</taxon>
        <taxon>Amoebozoa</taxon>
        <taxon>Evosea</taxon>
        <taxon>Eumycetozoa</taxon>
        <taxon>Dictyostelia</taxon>
        <taxon>Dictyosteliales</taxon>
        <taxon>Dictyosteliaceae</taxon>
        <taxon>Polysphondylium</taxon>
    </lineage>
</organism>
<comment type="caution">
    <text evidence="2">The sequence shown here is derived from an EMBL/GenBank/DDBJ whole genome shotgun (WGS) entry which is preliminary data.</text>
</comment>
<proteinExistence type="predicted"/>
<feature type="compositionally biased region" description="Low complexity" evidence="1">
    <location>
        <begin position="57"/>
        <end position="71"/>
    </location>
</feature>
<evidence type="ECO:0000256" key="1">
    <source>
        <dbReference type="SAM" id="MobiDB-lite"/>
    </source>
</evidence>
<dbReference type="AlphaFoldDB" id="A0A8J4VB04"/>
<evidence type="ECO:0000313" key="3">
    <source>
        <dbReference type="Proteomes" id="UP000695562"/>
    </source>
</evidence>
<evidence type="ECO:0000313" key="2">
    <source>
        <dbReference type="EMBL" id="KAF2077699.1"/>
    </source>
</evidence>
<feature type="compositionally biased region" description="Basic residues" evidence="1">
    <location>
        <begin position="108"/>
        <end position="120"/>
    </location>
</feature>